<evidence type="ECO:0000256" key="1">
    <source>
        <dbReference type="SAM" id="MobiDB-lite"/>
    </source>
</evidence>
<accession>A0A7S3VG73</accession>
<proteinExistence type="predicted"/>
<sequence length="244" mass="28415">MIMRPSSKIIHTVELKEDKGTMGIRGDAKDPYTTEPTRQFPKEVDHDRFFEDLFIELHLGAPNRSRRRTRSLERRNALSTLNHPFFKTEGNLTEGNVSKRNNLRKSLSTPCMGNENILLSSDDEEDEKEPVGDVKKNERPRYRRQNYSTGMIMNALNLRHGDRLDHLETHNNPTSSNPFIRRAGRKLELKKIVSYISLGTILNLGDKCQKVSDEDLPEKLQEHFNKTNCRNLYSIFRKSDKFDR</sequence>
<name>A0A7S3VG73_9STRA</name>
<reference evidence="2" key="1">
    <citation type="submission" date="2021-01" db="EMBL/GenBank/DDBJ databases">
        <authorList>
            <person name="Corre E."/>
            <person name="Pelletier E."/>
            <person name="Niang G."/>
            <person name="Scheremetjew M."/>
            <person name="Finn R."/>
            <person name="Kale V."/>
            <person name="Holt S."/>
            <person name="Cochrane G."/>
            <person name="Meng A."/>
            <person name="Brown T."/>
            <person name="Cohen L."/>
        </authorList>
    </citation>
    <scope>NUCLEOTIDE SEQUENCE</scope>
    <source>
        <strain evidence="2">MM31A-1</strain>
    </source>
</reference>
<evidence type="ECO:0000313" key="2">
    <source>
        <dbReference type="EMBL" id="CAE0479006.1"/>
    </source>
</evidence>
<dbReference type="EMBL" id="HBIO01031129">
    <property type="protein sequence ID" value="CAE0479006.1"/>
    <property type="molecule type" value="Transcribed_RNA"/>
</dbReference>
<protein>
    <submittedName>
        <fullName evidence="2">Uncharacterized protein</fullName>
    </submittedName>
</protein>
<organism evidence="2">
    <name type="scientific">Chaetoceros debilis</name>
    <dbReference type="NCBI Taxonomy" id="122233"/>
    <lineage>
        <taxon>Eukaryota</taxon>
        <taxon>Sar</taxon>
        <taxon>Stramenopiles</taxon>
        <taxon>Ochrophyta</taxon>
        <taxon>Bacillariophyta</taxon>
        <taxon>Coscinodiscophyceae</taxon>
        <taxon>Chaetocerotophycidae</taxon>
        <taxon>Chaetocerotales</taxon>
        <taxon>Chaetocerotaceae</taxon>
        <taxon>Chaetoceros</taxon>
    </lineage>
</organism>
<dbReference type="AlphaFoldDB" id="A0A7S3VG73"/>
<feature type="compositionally biased region" description="Basic and acidic residues" evidence="1">
    <location>
        <begin position="129"/>
        <end position="139"/>
    </location>
</feature>
<feature type="region of interest" description="Disordered" evidence="1">
    <location>
        <begin position="104"/>
        <end position="139"/>
    </location>
</feature>
<gene>
    <name evidence="2" type="ORF">CDEB00056_LOCUS23859</name>
</gene>